<dbReference type="PANTHER" id="PTHR14097:SF7">
    <property type="entry name" value="OXIDOREDUCTASE HTATIP2"/>
    <property type="match status" value="1"/>
</dbReference>
<dbReference type="eggNOG" id="COG0702">
    <property type="taxonomic scope" value="Bacteria"/>
</dbReference>
<dbReference type="GeneID" id="24257290"/>
<organism evidence="1 2">
    <name type="scientific">Neorhizobium galegae bv. orientalis str. HAMBI 540</name>
    <dbReference type="NCBI Taxonomy" id="1028800"/>
    <lineage>
        <taxon>Bacteria</taxon>
        <taxon>Pseudomonadati</taxon>
        <taxon>Pseudomonadota</taxon>
        <taxon>Alphaproteobacteria</taxon>
        <taxon>Hyphomicrobiales</taxon>
        <taxon>Rhizobiaceae</taxon>
        <taxon>Rhizobium/Agrobacterium group</taxon>
        <taxon>Neorhizobium</taxon>
    </lineage>
</organism>
<dbReference type="EMBL" id="HG938353">
    <property type="protein sequence ID" value="CDN48868.1"/>
    <property type="molecule type" value="Genomic_DNA"/>
</dbReference>
<evidence type="ECO:0000313" key="1">
    <source>
        <dbReference type="EMBL" id="CDN48868.1"/>
    </source>
</evidence>
<reference evidence="2" key="1">
    <citation type="journal article" date="2014" name="BMC Genomics">
        <title>Genome sequencing of two Neorhizobium galegae strains reveals a noeT gene responsible for the unusual acetylation of the nodulation factors.</title>
        <authorList>
            <person name="Osterman J."/>
            <person name="Marsh J."/>
            <person name="Laine P.K."/>
            <person name="Zeng Z."/>
            <person name="Alatalo E."/>
            <person name="Sullivan J.T."/>
            <person name="Young J.P."/>
            <person name="Thomas-Oates J."/>
            <person name="Paulin L."/>
            <person name="Lindstrom K."/>
        </authorList>
    </citation>
    <scope>NUCLEOTIDE SEQUENCE [LARGE SCALE GENOMIC DNA]</scope>
    <source>
        <strain evidence="2">HAMBI 540</strain>
    </source>
</reference>
<dbReference type="Gene3D" id="3.40.50.720">
    <property type="entry name" value="NAD(P)-binding Rossmann-like Domain"/>
    <property type="match status" value="1"/>
</dbReference>
<name>A0A068SRP9_NEOGA</name>
<dbReference type="PATRIC" id="fig|1028800.3.peg.2730"/>
<dbReference type="SUPFAM" id="SSF51735">
    <property type="entry name" value="NAD(P)-binding Rossmann-fold domains"/>
    <property type="match status" value="1"/>
</dbReference>
<evidence type="ECO:0000313" key="2">
    <source>
        <dbReference type="Proteomes" id="UP000028181"/>
    </source>
</evidence>
<dbReference type="HOGENOM" id="CLU_071330_2_0_5"/>
<dbReference type="Proteomes" id="UP000028181">
    <property type="component" value="Chromosome I"/>
</dbReference>
<sequence length="221" mass="23661">MSRHILLAGSTGLIGRVVRLQLVDRSDIDLVSLVRAGSAASGHPIDFEQLCGAPEATLMPIAPEGIDVAISCLGTTIRTAGSQTAMFRVDHDYVLALGKGARALGARQFILVSSIGAGGPGFYLETKGAIEQAVTDLGFERVDLIRPGFLVGHRDDTRIWEAVAQRALTALSPILPRRFSRYGVIPAMLVSDAIVKLVGRREPGRYVHENADLQRLSGHAD</sequence>
<protein>
    <submittedName>
        <fullName evidence="1">Nucleoside-diphosphate-sugar epimerase</fullName>
    </submittedName>
</protein>
<dbReference type="OrthoDB" id="9798632at2"/>
<dbReference type="AlphaFoldDB" id="A0A068SRP9"/>
<keyword evidence="2" id="KW-1185">Reference proteome</keyword>
<gene>
    <name evidence="1" type="ORF">RG540_CH27020</name>
</gene>
<dbReference type="PANTHER" id="PTHR14097">
    <property type="entry name" value="OXIDOREDUCTASE HTATIP2"/>
    <property type="match status" value="1"/>
</dbReference>
<accession>A0A068SRP9</accession>
<dbReference type="InterPro" id="IPR036291">
    <property type="entry name" value="NAD(P)-bd_dom_sf"/>
</dbReference>
<dbReference type="RefSeq" id="WP_038588687.1">
    <property type="nucleotide sequence ID" value="NZ_HG938353.1"/>
</dbReference>
<proteinExistence type="predicted"/>
<dbReference type="KEGG" id="ngg:RG540_CH27020"/>